<comment type="subcellular location">
    <subcellularLocation>
        <location evidence="1">Membrane</location>
        <topology evidence="1">Multi-pass membrane protein</topology>
    </subcellularLocation>
</comment>
<evidence type="ECO:0000256" key="6">
    <source>
        <dbReference type="SAM" id="Phobius"/>
    </source>
</evidence>
<sequence>MILLQATAVLHQNLMIGIILIAVGYLGMLLQRHRLATVFSLLIWLQGAGLMLAAFAEYQGSRAQTVFFLFVLFLVMLPAAALAVLSLRRKSPETDTDAPAETKSPVERGAGSGG</sequence>
<dbReference type="Gene3D" id="1.10.287.3510">
    <property type="match status" value="1"/>
</dbReference>
<evidence type="ECO:0000313" key="8">
    <source>
        <dbReference type="Proteomes" id="UP000320722"/>
    </source>
</evidence>
<evidence type="ECO:0000256" key="1">
    <source>
        <dbReference type="ARBA" id="ARBA00004141"/>
    </source>
</evidence>
<dbReference type="InterPro" id="IPR039428">
    <property type="entry name" value="NUOK/Mnh_C1-like"/>
</dbReference>
<evidence type="ECO:0000256" key="3">
    <source>
        <dbReference type="ARBA" id="ARBA00022989"/>
    </source>
</evidence>
<name>A0A517W6V4_9PLAN</name>
<gene>
    <name evidence="7" type="ORF">V6x_06770</name>
</gene>
<dbReference type="RefSeq" id="WP_145036578.1">
    <property type="nucleotide sequence ID" value="NZ_CP036347.1"/>
</dbReference>
<feature type="transmembrane region" description="Helical" evidence="6">
    <location>
        <begin position="35"/>
        <end position="55"/>
    </location>
</feature>
<proteinExistence type="predicted"/>
<evidence type="ECO:0000256" key="4">
    <source>
        <dbReference type="ARBA" id="ARBA00023136"/>
    </source>
</evidence>
<evidence type="ECO:0000313" key="7">
    <source>
        <dbReference type="EMBL" id="QDU00999.1"/>
    </source>
</evidence>
<dbReference type="EMBL" id="CP036347">
    <property type="protein sequence ID" value="QDU00999.1"/>
    <property type="molecule type" value="Genomic_DNA"/>
</dbReference>
<dbReference type="GO" id="GO:0016020">
    <property type="term" value="C:membrane"/>
    <property type="evidence" value="ECO:0007669"/>
    <property type="project" value="UniProtKB-SubCell"/>
</dbReference>
<dbReference type="Pfam" id="PF00420">
    <property type="entry name" value="Oxidored_q2"/>
    <property type="match status" value="1"/>
</dbReference>
<keyword evidence="7" id="KW-0830">Ubiquinone</keyword>
<reference evidence="7 8" key="1">
    <citation type="submission" date="2019-02" db="EMBL/GenBank/DDBJ databases">
        <title>Deep-cultivation of Planctomycetes and their phenomic and genomic characterization uncovers novel biology.</title>
        <authorList>
            <person name="Wiegand S."/>
            <person name="Jogler M."/>
            <person name="Boedeker C."/>
            <person name="Pinto D."/>
            <person name="Vollmers J."/>
            <person name="Rivas-Marin E."/>
            <person name="Kohn T."/>
            <person name="Peeters S.H."/>
            <person name="Heuer A."/>
            <person name="Rast P."/>
            <person name="Oberbeckmann S."/>
            <person name="Bunk B."/>
            <person name="Jeske O."/>
            <person name="Meyerdierks A."/>
            <person name="Storesund J.E."/>
            <person name="Kallscheuer N."/>
            <person name="Luecker S."/>
            <person name="Lage O.M."/>
            <person name="Pohl T."/>
            <person name="Merkel B.J."/>
            <person name="Hornburger P."/>
            <person name="Mueller R.-W."/>
            <person name="Bruemmer F."/>
            <person name="Labrenz M."/>
            <person name="Spormann A.M."/>
            <person name="Op den Camp H."/>
            <person name="Overmann J."/>
            <person name="Amann R."/>
            <person name="Jetten M.S.M."/>
            <person name="Mascher T."/>
            <person name="Medema M.H."/>
            <person name="Devos D.P."/>
            <person name="Kaster A.-K."/>
            <person name="Ovreas L."/>
            <person name="Rohde M."/>
            <person name="Galperin M.Y."/>
            <person name="Jogler C."/>
        </authorList>
    </citation>
    <scope>NUCLEOTIDE SEQUENCE [LARGE SCALE GENOMIC DNA]</scope>
    <source>
        <strain evidence="7 8">V6</strain>
    </source>
</reference>
<accession>A0A517W6V4</accession>
<evidence type="ECO:0000256" key="5">
    <source>
        <dbReference type="SAM" id="MobiDB-lite"/>
    </source>
</evidence>
<organism evidence="7 8">
    <name type="scientific">Gimesia chilikensis</name>
    <dbReference type="NCBI Taxonomy" id="2605989"/>
    <lineage>
        <taxon>Bacteria</taxon>
        <taxon>Pseudomonadati</taxon>
        <taxon>Planctomycetota</taxon>
        <taxon>Planctomycetia</taxon>
        <taxon>Planctomycetales</taxon>
        <taxon>Planctomycetaceae</taxon>
        <taxon>Gimesia</taxon>
    </lineage>
</organism>
<feature type="transmembrane region" description="Helical" evidence="6">
    <location>
        <begin position="67"/>
        <end position="87"/>
    </location>
</feature>
<keyword evidence="3 6" id="KW-1133">Transmembrane helix</keyword>
<dbReference type="Proteomes" id="UP000320722">
    <property type="component" value="Chromosome"/>
</dbReference>
<feature type="transmembrane region" description="Helical" evidence="6">
    <location>
        <begin position="6"/>
        <end position="28"/>
    </location>
</feature>
<evidence type="ECO:0000256" key="2">
    <source>
        <dbReference type="ARBA" id="ARBA00022692"/>
    </source>
</evidence>
<dbReference type="AlphaFoldDB" id="A0A517W6V4"/>
<protein>
    <submittedName>
        <fullName evidence="7">NADH:ubiquinone oxidoreductase subunit K</fullName>
    </submittedName>
</protein>
<keyword evidence="4 6" id="KW-0472">Membrane</keyword>
<feature type="region of interest" description="Disordered" evidence="5">
    <location>
        <begin position="91"/>
        <end position="114"/>
    </location>
</feature>
<keyword evidence="2 6" id="KW-0812">Transmembrane</keyword>